<evidence type="ECO:0000313" key="3">
    <source>
        <dbReference type="Proteomes" id="UP001227101"/>
    </source>
</evidence>
<dbReference type="RefSeq" id="WP_285450798.1">
    <property type="nucleotide sequence ID" value="NZ_CP127173.1"/>
</dbReference>
<dbReference type="EMBL" id="CP127173">
    <property type="protein sequence ID" value="WIV54216.1"/>
    <property type="molecule type" value="Genomic_DNA"/>
</dbReference>
<keyword evidence="1" id="KW-0732">Signal</keyword>
<gene>
    <name evidence="2" type="ORF">QP939_35875</name>
</gene>
<proteinExistence type="predicted"/>
<evidence type="ECO:0000313" key="2">
    <source>
        <dbReference type="EMBL" id="WIV54216.1"/>
    </source>
</evidence>
<evidence type="ECO:0008006" key="4">
    <source>
        <dbReference type="Google" id="ProtNLM"/>
    </source>
</evidence>
<dbReference type="Proteomes" id="UP001227101">
    <property type="component" value="Chromosome"/>
</dbReference>
<evidence type="ECO:0000256" key="1">
    <source>
        <dbReference type="SAM" id="SignalP"/>
    </source>
</evidence>
<keyword evidence="3" id="KW-1185">Reference proteome</keyword>
<sequence length="131" mass="12982">MSRVLIGAAACTLALTGLVTPGAEAAWVKSGPGTAAAKAIKLVVPGTPTVNAKTCTGNSYSLSLDWSYTGSLPPQFDIYAATNAGKPPSVIATATGTSVTLTGLTAKPAFVSVRASAGTWHGTRSGEVAAC</sequence>
<feature type="chain" id="PRO_5046055477" description="Ig-like domain-containing protein" evidence="1">
    <location>
        <begin position="26"/>
        <end position="131"/>
    </location>
</feature>
<reference evidence="2 3" key="1">
    <citation type="submission" date="2023-06" db="EMBL/GenBank/DDBJ databases">
        <authorList>
            <person name="Oyuntsetseg B."/>
            <person name="Kim S.B."/>
        </authorList>
    </citation>
    <scope>NUCLEOTIDE SEQUENCE [LARGE SCALE GENOMIC DNA]</scope>
    <source>
        <strain evidence="2 3">2-2</strain>
    </source>
</reference>
<protein>
    <recommendedName>
        <fullName evidence="4">Ig-like domain-containing protein</fullName>
    </recommendedName>
</protein>
<accession>A0ABY8XF35</accession>
<feature type="signal peptide" evidence="1">
    <location>
        <begin position="1"/>
        <end position="25"/>
    </location>
</feature>
<name>A0ABY8XF35_9PSEU</name>
<organism evidence="2 3">
    <name type="scientific">Amycolatopsis nalaikhensis</name>
    <dbReference type="NCBI Taxonomy" id="715472"/>
    <lineage>
        <taxon>Bacteria</taxon>
        <taxon>Bacillati</taxon>
        <taxon>Actinomycetota</taxon>
        <taxon>Actinomycetes</taxon>
        <taxon>Pseudonocardiales</taxon>
        <taxon>Pseudonocardiaceae</taxon>
        <taxon>Amycolatopsis</taxon>
    </lineage>
</organism>